<dbReference type="AlphaFoldDB" id="A0A6L2PK86"/>
<gene>
    <name evidence="3" type="ORF">Cfor_05618</name>
    <name evidence="2" type="ORF">Cfor_06074</name>
</gene>
<dbReference type="Proteomes" id="UP000502823">
    <property type="component" value="Unassembled WGS sequence"/>
</dbReference>
<keyword evidence="4" id="KW-1185">Reference proteome</keyword>
<reference evidence="4" key="2">
    <citation type="submission" date="2020-01" db="EMBL/GenBank/DDBJ databases">
        <title>Draft genome sequence of the Termite Coptotermes fromosanus.</title>
        <authorList>
            <person name="Itakura S."/>
            <person name="Yosikawa Y."/>
            <person name="Umezawa K."/>
        </authorList>
    </citation>
    <scope>NUCLEOTIDE SEQUENCE [LARGE SCALE GENOMIC DNA]</scope>
</reference>
<evidence type="ECO:0000313" key="2">
    <source>
        <dbReference type="EMBL" id="GFG30908.1"/>
    </source>
</evidence>
<dbReference type="EMBL" id="BLKM01004255">
    <property type="protein sequence ID" value="GFG30908.1"/>
    <property type="molecule type" value="Genomic_DNA"/>
</dbReference>
<name>A0A6L2PK86_COPFO</name>
<evidence type="ECO:0000313" key="4">
    <source>
        <dbReference type="Proteomes" id="UP000502823"/>
    </source>
</evidence>
<dbReference type="InParanoid" id="A0A6L2PK86"/>
<proteinExistence type="predicted"/>
<protein>
    <submittedName>
        <fullName evidence="2">Uncharacterized protein</fullName>
    </submittedName>
</protein>
<organism evidence="2 4">
    <name type="scientific">Coptotermes formosanus</name>
    <name type="common">Formosan subterranean termite</name>
    <dbReference type="NCBI Taxonomy" id="36987"/>
    <lineage>
        <taxon>Eukaryota</taxon>
        <taxon>Metazoa</taxon>
        <taxon>Ecdysozoa</taxon>
        <taxon>Arthropoda</taxon>
        <taxon>Hexapoda</taxon>
        <taxon>Insecta</taxon>
        <taxon>Pterygota</taxon>
        <taxon>Neoptera</taxon>
        <taxon>Polyneoptera</taxon>
        <taxon>Dictyoptera</taxon>
        <taxon>Blattodea</taxon>
        <taxon>Blattoidea</taxon>
        <taxon>Termitoidae</taxon>
        <taxon>Rhinotermitidae</taxon>
        <taxon>Coptotermes</taxon>
    </lineage>
</organism>
<accession>A0A6L2PK86</accession>
<feature type="region of interest" description="Disordered" evidence="1">
    <location>
        <begin position="38"/>
        <end position="76"/>
    </location>
</feature>
<evidence type="ECO:0000256" key="1">
    <source>
        <dbReference type="SAM" id="MobiDB-lite"/>
    </source>
</evidence>
<reference evidence="2" key="1">
    <citation type="journal article" date="2020" name="J. Asia-Pac. Entomol.">
        <title>Draft genome sequence of the termite, Coptotermes formosanus: Genetic insights into the pyruvate dehydrogenase complex of the termite.</title>
        <authorList>
            <person name="Itakura S."/>
            <person name="Yosikawa Y."/>
            <person name="Togami Y."/>
            <person name="Umezawa K."/>
        </authorList>
    </citation>
    <scope>NUCLEOTIDE SEQUENCE</scope>
    <source>
        <tissue evidence="2">Head</tissue>
    </source>
</reference>
<feature type="compositionally biased region" description="Basic residues" evidence="1">
    <location>
        <begin position="39"/>
        <end position="58"/>
    </location>
</feature>
<comment type="caution">
    <text evidence="2">The sequence shown here is derived from an EMBL/GenBank/DDBJ whole genome shotgun (WGS) entry which is preliminary data.</text>
</comment>
<evidence type="ECO:0000313" key="3">
    <source>
        <dbReference type="EMBL" id="GFG37400.1"/>
    </source>
</evidence>
<dbReference type="EMBL" id="BLKM01009589">
    <property type="protein sequence ID" value="GFG37400.1"/>
    <property type="molecule type" value="Genomic_DNA"/>
</dbReference>
<sequence length="208" mass="22433">MLAEYTQICMKDPNCCTEDFVQALGAKLRHFPPSSLVIRRGRGRGRGRGRRFHARSFSHARGNSATTGKSKKPPQLDISYEEDNRMHRKLPAFPGTGRNCNSCDCCECVNSEVLDLSTVPCFGLAAFSETAAAAASGGDSGSDQDGEQFSDAEWEAENNVAVDDKPTNSHIPVMSRALSSLMGLYASGSSESEGKTTYTVSVMLYICG</sequence>